<dbReference type="InterPro" id="IPR021136">
    <property type="entry name" value="Flagellar_hook_control-like_C"/>
</dbReference>
<feature type="region of interest" description="Disordered" evidence="1">
    <location>
        <begin position="192"/>
        <end position="214"/>
    </location>
</feature>
<dbReference type="Gene3D" id="3.30.750.140">
    <property type="match status" value="1"/>
</dbReference>
<dbReference type="EMBL" id="MN079076">
    <property type="protein sequence ID" value="QEA03747.1"/>
    <property type="molecule type" value="Genomic_DNA"/>
</dbReference>
<proteinExistence type="predicted"/>
<sequence>MLYTPPANPRPVNVPTEARPLLQVLPAGRVLHATVRRGDEGQMMAVAGRLRLPLPAGTGLSPGDTVALRVTAGEGGRTGIELLPGQGGGADALTRLQRTNVPRQQPVTQGIRLLAGLQAQDLPEPAARALQPLLASLPSPRQLSSAEGLHAALRDSGTLFESRITARPELAGSIARNDLRANLLRLAAALRGNERPDGDGLPNTGTPPGRATQDADQAVTGALARQMLHQLAAHRPDGQVTLGFELPVANGGEIDDLRLSIREESSGRGDDSDTPKEDAGKRWRVDVRLGFAGLGELEARLFYDADGLSITWRAEDAVLREALATEMPRLEEALGDAGLAIQGLTVSERPPEPEMTQIPGGGEGLIDDRA</sequence>
<dbReference type="AlphaFoldDB" id="A0A5B8RAR0"/>
<feature type="region of interest" description="Disordered" evidence="1">
    <location>
        <begin position="344"/>
        <end position="370"/>
    </location>
</feature>
<gene>
    <name evidence="3" type="ORF">KBTEX_00047</name>
</gene>
<evidence type="ECO:0000256" key="1">
    <source>
        <dbReference type="SAM" id="MobiDB-lite"/>
    </source>
</evidence>
<organism evidence="3">
    <name type="scientific">uncultured organism</name>
    <dbReference type="NCBI Taxonomy" id="155900"/>
    <lineage>
        <taxon>unclassified sequences</taxon>
        <taxon>environmental samples</taxon>
    </lineage>
</organism>
<feature type="region of interest" description="Disordered" evidence="1">
    <location>
        <begin position="259"/>
        <end position="279"/>
    </location>
</feature>
<protein>
    <recommendedName>
        <fullName evidence="2">Flagellar hook-length control protein-like C-terminal domain-containing protein</fullName>
    </recommendedName>
</protein>
<reference evidence="3" key="1">
    <citation type="submission" date="2019-06" db="EMBL/GenBank/DDBJ databases">
        <authorList>
            <person name="Murdoch R.W."/>
            <person name="Fathepure B."/>
        </authorList>
    </citation>
    <scope>NUCLEOTIDE SEQUENCE</scope>
</reference>
<evidence type="ECO:0000259" key="2">
    <source>
        <dbReference type="Pfam" id="PF02120"/>
    </source>
</evidence>
<feature type="domain" description="Flagellar hook-length control protein-like C-terminal" evidence="2">
    <location>
        <begin position="277"/>
        <end position="351"/>
    </location>
</feature>
<dbReference type="Pfam" id="PF02120">
    <property type="entry name" value="Flg_hook"/>
    <property type="match status" value="1"/>
</dbReference>
<accession>A0A5B8RAR0</accession>
<dbReference type="InterPro" id="IPR038610">
    <property type="entry name" value="FliK-like_C_sf"/>
</dbReference>
<name>A0A5B8RAR0_9ZZZZ</name>
<evidence type="ECO:0000313" key="3">
    <source>
        <dbReference type="EMBL" id="QEA03747.1"/>
    </source>
</evidence>